<dbReference type="EMBL" id="JAHZIK010001157">
    <property type="protein sequence ID" value="MBW7458336.1"/>
    <property type="molecule type" value="Genomic_DNA"/>
</dbReference>
<reference evidence="1 2" key="1">
    <citation type="submission" date="2021-07" db="EMBL/GenBank/DDBJ databases">
        <title>Paenibacillus radiodurans sp. nov., isolated from the southeastern edge of Tengger Desert.</title>
        <authorList>
            <person name="Zhang G."/>
        </authorList>
    </citation>
    <scope>NUCLEOTIDE SEQUENCE [LARGE SCALE GENOMIC DNA]</scope>
    <source>
        <strain evidence="1 2">CCM 7311</strain>
    </source>
</reference>
<protein>
    <submittedName>
        <fullName evidence="1">RNA polymerase subunit sigma-24</fullName>
    </submittedName>
</protein>
<evidence type="ECO:0000313" key="1">
    <source>
        <dbReference type="EMBL" id="MBW7458336.1"/>
    </source>
</evidence>
<sequence>MTEFYYGQTALEQLRSYKRLTARIKVLEKQPVGNGIYISSFRQDDQLQELHRQLRGLPSYMYLNKREQKLETTAHAYLTQYKTGTHSQLREVSGLSPADEEDEKLLRELKGKIEKVIEARSGARGG</sequence>
<feature type="non-terminal residue" evidence="1">
    <location>
        <position position="126"/>
    </location>
</feature>
<dbReference type="Proteomes" id="UP001519887">
    <property type="component" value="Unassembled WGS sequence"/>
</dbReference>
<keyword evidence="2" id="KW-1185">Reference proteome</keyword>
<comment type="caution">
    <text evidence="1">The sequence shown here is derived from an EMBL/GenBank/DDBJ whole genome shotgun (WGS) entry which is preliminary data.</text>
</comment>
<name>A0ABS7CBL6_9BACL</name>
<organism evidence="1 2">
    <name type="scientific">Paenibacillus sepulcri</name>
    <dbReference type="NCBI Taxonomy" id="359917"/>
    <lineage>
        <taxon>Bacteria</taxon>
        <taxon>Bacillati</taxon>
        <taxon>Bacillota</taxon>
        <taxon>Bacilli</taxon>
        <taxon>Bacillales</taxon>
        <taxon>Paenibacillaceae</taxon>
        <taxon>Paenibacillus</taxon>
    </lineage>
</organism>
<accession>A0ABS7CBL6</accession>
<gene>
    <name evidence="1" type="ORF">K0U00_30280</name>
</gene>
<proteinExistence type="predicted"/>
<evidence type="ECO:0000313" key="2">
    <source>
        <dbReference type="Proteomes" id="UP001519887"/>
    </source>
</evidence>